<feature type="domain" description="TRNA-binding" evidence="7">
    <location>
        <begin position="99"/>
        <end position="212"/>
    </location>
</feature>
<evidence type="ECO:0000256" key="2">
    <source>
        <dbReference type="ARBA" id="ARBA00022884"/>
    </source>
</evidence>
<dbReference type="Pfam" id="PF01588">
    <property type="entry name" value="tRNA_bind"/>
    <property type="match status" value="1"/>
</dbReference>
<keyword evidence="2 3" id="KW-0694">RNA-binding</keyword>
<dbReference type="InterPro" id="IPR012340">
    <property type="entry name" value="NA-bd_OB-fold"/>
</dbReference>
<comment type="caution">
    <text evidence="8">The sequence shown here is derived from an EMBL/GenBank/DDBJ whole genome shotgun (WGS) entry which is preliminary data.</text>
</comment>
<dbReference type="Proteomes" id="UP001412067">
    <property type="component" value="Unassembled WGS sequence"/>
</dbReference>
<keyword evidence="1 3" id="KW-0820">tRNA-binding</keyword>
<accession>A0ABR2N2A2</accession>
<feature type="chain" id="PRO_5045044322" evidence="6">
    <location>
        <begin position="18"/>
        <end position="415"/>
    </location>
</feature>
<gene>
    <name evidence="8" type="ORF">KSP40_PGU009708</name>
</gene>
<keyword evidence="8" id="KW-0436">Ligase</keyword>
<dbReference type="PROSITE" id="PS50886">
    <property type="entry name" value="TRBD"/>
    <property type="match status" value="1"/>
</dbReference>
<dbReference type="Gene3D" id="2.40.50.140">
    <property type="entry name" value="Nucleic acid-binding proteins"/>
    <property type="match status" value="1"/>
</dbReference>
<evidence type="ECO:0000256" key="4">
    <source>
        <dbReference type="SAM" id="Coils"/>
    </source>
</evidence>
<keyword evidence="9" id="KW-1185">Reference proteome</keyword>
<feature type="signal peptide" evidence="6">
    <location>
        <begin position="1"/>
        <end position="17"/>
    </location>
</feature>
<sequence>MAIIFVIVLDFFGLGYNSIIPCSPDPEFHDLTKDLAGKVFKLVEQYLESLEKKDEEVESLRQRYAGSQADRIVKADADAKRLLSNLGAQLYLAPEVEISISRLDIRVGQIKKVHKHPDADSLFVEEIDIGEEQRPSSPSPSSQQPSSPSTQAANKSVHLIANCGHTGSSSSVFRSQRRGEWKDASDSSVGRPRLKVLHPESYTTWNNGNFLLCLQEAQLLMQEAISFYYTACSIKKTPPHVSASVLVTVMMMEGELCSSRVLYSSREESGDEELSVLPRHTKVIVTGNNRTKSILVGLQGVVKKAVGLGGWHWLCPSQGSCRSKEGSRNFFLPVEPLGFILVTAKPSLLVQTKKIEMLMVASMLMVFVEERGKRIAGEGRERGCGAEEKAHGKNVVVSYDEAVHERDLGITRGRV</sequence>
<evidence type="ECO:0000259" key="7">
    <source>
        <dbReference type="PROSITE" id="PS50886"/>
    </source>
</evidence>
<dbReference type="PANTHER" id="PTHR13286:SF8">
    <property type="entry name" value="OS04G0166600 PROTEIN"/>
    <property type="match status" value="1"/>
</dbReference>
<reference evidence="8 9" key="1">
    <citation type="journal article" date="2022" name="Nat. Plants">
        <title>Genomes of leafy and leafless Platanthera orchids illuminate the evolution of mycoheterotrophy.</title>
        <authorList>
            <person name="Li M.H."/>
            <person name="Liu K.W."/>
            <person name="Li Z."/>
            <person name="Lu H.C."/>
            <person name="Ye Q.L."/>
            <person name="Zhang D."/>
            <person name="Wang J.Y."/>
            <person name="Li Y.F."/>
            <person name="Zhong Z.M."/>
            <person name="Liu X."/>
            <person name="Yu X."/>
            <person name="Liu D.K."/>
            <person name="Tu X.D."/>
            <person name="Liu B."/>
            <person name="Hao Y."/>
            <person name="Liao X.Y."/>
            <person name="Jiang Y.T."/>
            <person name="Sun W.H."/>
            <person name="Chen J."/>
            <person name="Chen Y.Q."/>
            <person name="Ai Y."/>
            <person name="Zhai J.W."/>
            <person name="Wu S.S."/>
            <person name="Zhou Z."/>
            <person name="Hsiao Y.Y."/>
            <person name="Wu W.L."/>
            <person name="Chen Y.Y."/>
            <person name="Lin Y.F."/>
            <person name="Hsu J.L."/>
            <person name="Li C.Y."/>
            <person name="Wang Z.W."/>
            <person name="Zhao X."/>
            <person name="Zhong W.Y."/>
            <person name="Ma X.K."/>
            <person name="Ma L."/>
            <person name="Huang J."/>
            <person name="Chen G.Z."/>
            <person name="Huang M.Z."/>
            <person name="Huang L."/>
            <person name="Peng D.H."/>
            <person name="Luo Y.B."/>
            <person name="Zou S.Q."/>
            <person name="Chen S.P."/>
            <person name="Lan S."/>
            <person name="Tsai W.C."/>
            <person name="Van de Peer Y."/>
            <person name="Liu Z.J."/>
        </authorList>
    </citation>
    <scope>NUCLEOTIDE SEQUENCE [LARGE SCALE GENOMIC DNA]</scope>
    <source>
        <strain evidence="8">Lor288</strain>
    </source>
</reference>
<dbReference type="SUPFAM" id="SSF50249">
    <property type="entry name" value="Nucleic acid-binding proteins"/>
    <property type="match status" value="1"/>
</dbReference>
<dbReference type="InterPro" id="IPR002547">
    <property type="entry name" value="tRNA-bd_dom"/>
</dbReference>
<dbReference type="PANTHER" id="PTHR13286">
    <property type="entry name" value="SAP30"/>
    <property type="match status" value="1"/>
</dbReference>
<keyword evidence="4" id="KW-0175">Coiled coil</keyword>
<evidence type="ECO:0000256" key="3">
    <source>
        <dbReference type="PROSITE-ProRule" id="PRU00209"/>
    </source>
</evidence>
<proteinExistence type="predicted"/>
<name>A0ABR2N2A2_9ASPA</name>
<feature type="compositionally biased region" description="Low complexity" evidence="5">
    <location>
        <begin position="135"/>
        <end position="149"/>
    </location>
</feature>
<feature type="region of interest" description="Disordered" evidence="5">
    <location>
        <begin position="167"/>
        <end position="189"/>
    </location>
</feature>
<evidence type="ECO:0000256" key="5">
    <source>
        <dbReference type="SAM" id="MobiDB-lite"/>
    </source>
</evidence>
<dbReference type="EMBL" id="JBBWWR010000001">
    <property type="protein sequence ID" value="KAK8970647.1"/>
    <property type="molecule type" value="Genomic_DNA"/>
</dbReference>
<protein>
    <submittedName>
        <fullName evidence="8">Methionine--tRNA ligase</fullName>
    </submittedName>
</protein>
<evidence type="ECO:0000313" key="8">
    <source>
        <dbReference type="EMBL" id="KAK8970647.1"/>
    </source>
</evidence>
<organism evidence="8 9">
    <name type="scientific">Platanthera guangdongensis</name>
    <dbReference type="NCBI Taxonomy" id="2320717"/>
    <lineage>
        <taxon>Eukaryota</taxon>
        <taxon>Viridiplantae</taxon>
        <taxon>Streptophyta</taxon>
        <taxon>Embryophyta</taxon>
        <taxon>Tracheophyta</taxon>
        <taxon>Spermatophyta</taxon>
        <taxon>Magnoliopsida</taxon>
        <taxon>Liliopsida</taxon>
        <taxon>Asparagales</taxon>
        <taxon>Orchidaceae</taxon>
        <taxon>Orchidoideae</taxon>
        <taxon>Orchideae</taxon>
        <taxon>Orchidinae</taxon>
        <taxon>Platanthera</taxon>
    </lineage>
</organism>
<evidence type="ECO:0000256" key="6">
    <source>
        <dbReference type="SAM" id="SignalP"/>
    </source>
</evidence>
<evidence type="ECO:0000256" key="1">
    <source>
        <dbReference type="ARBA" id="ARBA00022555"/>
    </source>
</evidence>
<evidence type="ECO:0000313" key="9">
    <source>
        <dbReference type="Proteomes" id="UP001412067"/>
    </source>
</evidence>
<dbReference type="GO" id="GO:0016874">
    <property type="term" value="F:ligase activity"/>
    <property type="evidence" value="ECO:0007669"/>
    <property type="project" value="UniProtKB-KW"/>
</dbReference>
<feature type="region of interest" description="Disordered" evidence="5">
    <location>
        <begin position="130"/>
        <end position="153"/>
    </location>
</feature>
<feature type="coiled-coil region" evidence="4">
    <location>
        <begin position="43"/>
        <end position="70"/>
    </location>
</feature>
<keyword evidence="6" id="KW-0732">Signal</keyword>
<dbReference type="InterPro" id="IPR024145">
    <property type="entry name" value="His_deAcase_SAP30/SAP30L"/>
</dbReference>